<gene>
    <name evidence="2" type="ORF">CWC05_24040</name>
</gene>
<accession>A0A5S3Y0J6</accession>
<sequence>AVMVIKSTIPVGYTARIKEKLGCENLMFSPEFLREGKALYDNLHPSRIVVGERSERAQVFANLLLEGAVKKDVEILF</sequence>
<dbReference type="SUPFAM" id="SSF51735">
    <property type="entry name" value="NAD(P)-binding Rossmann-fold domains"/>
    <property type="match status" value="1"/>
</dbReference>
<evidence type="ECO:0000259" key="1">
    <source>
        <dbReference type="Pfam" id="PF03721"/>
    </source>
</evidence>
<feature type="domain" description="UDP-glucose/GDP-mannose dehydrogenase N-terminal" evidence="1">
    <location>
        <begin position="2"/>
        <end position="58"/>
    </location>
</feature>
<dbReference type="Proteomes" id="UP000305874">
    <property type="component" value="Unassembled WGS sequence"/>
</dbReference>
<evidence type="ECO:0000313" key="2">
    <source>
        <dbReference type="EMBL" id="TMP65569.1"/>
    </source>
</evidence>
<dbReference type="InterPro" id="IPR001732">
    <property type="entry name" value="UDP-Glc/GDP-Man_DH_N"/>
</dbReference>
<organism evidence="2 3">
    <name type="scientific">Pseudoalteromonas ruthenica</name>
    <dbReference type="NCBI Taxonomy" id="151081"/>
    <lineage>
        <taxon>Bacteria</taxon>
        <taxon>Pseudomonadati</taxon>
        <taxon>Pseudomonadota</taxon>
        <taxon>Gammaproteobacteria</taxon>
        <taxon>Alteromonadales</taxon>
        <taxon>Pseudoalteromonadaceae</taxon>
        <taxon>Pseudoalteromonas</taxon>
    </lineage>
</organism>
<protein>
    <submittedName>
        <fullName evidence="2">UDP-glucose 6-dehydrogenase</fullName>
    </submittedName>
</protein>
<feature type="non-terminal residue" evidence="2">
    <location>
        <position position="1"/>
    </location>
</feature>
<dbReference type="EMBL" id="PNCG01001116">
    <property type="protein sequence ID" value="TMP65569.1"/>
    <property type="molecule type" value="Genomic_DNA"/>
</dbReference>
<feature type="non-terminal residue" evidence="2">
    <location>
        <position position="77"/>
    </location>
</feature>
<reference evidence="3" key="2">
    <citation type="submission" date="2019-06" db="EMBL/GenBank/DDBJ databases">
        <title>Co-occurence of chitin degradation, pigmentation and bioactivity in marine Pseudoalteromonas.</title>
        <authorList>
            <person name="Sonnenschein E.C."/>
            <person name="Bech P.K."/>
        </authorList>
    </citation>
    <scope>NUCLEOTIDE SEQUENCE [LARGE SCALE GENOMIC DNA]</scope>
    <source>
        <strain evidence="3">S2897</strain>
    </source>
</reference>
<dbReference type="GO" id="GO:0016616">
    <property type="term" value="F:oxidoreductase activity, acting on the CH-OH group of donors, NAD or NADP as acceptor"/>
    <property type="evidence" value="ECO:0007669"/>
    <property type="project" value="InterPro"/>
</dbReference>
<evidence type="ECO:0000313" key="3">
    <source>
        <dbReference type="Proteomes" id="UP000305874"/>
    </source>
</evidence>
<dbReference type="PANTHER" id="PTHR43750">
    <property type="entry name" value="UDP-GLUCOSE 6-DEHYDROGENASE TUAD"/>
    <property type="match status" value="1"/>
</dbReference>
<dbReference type="Gene3D" id="3.40.50.720">
    <property type="entry name" value="NAD(P)-binding Rossmann-like Domain"/>
    <property type="match status" value="1"/>
</dbReference>
<comment type="caution">
    <text evidence="2">The sequence shown here is derived from an EMBL/GenBank/DDBJ whole genome shotgun (WGS) entry which is preliminary data.</text>
</comment>
<proteinExistence type="predicted"/>
<dbReference type="GO" id="GO:0051287">
    <property type="term" value="F:NAD binding"/>
    <property type="evidence" value="ECO:0007669"/>
    <property type="project" value="InterPro"/>
</dbReference>
<dbReference type="InterPro" id="IPR036291">
    <property type="entry name" value="NAD(P)-bd_dom_sf"/>
</dbReference>
<dbReference type="AlphaFoldDB" id="A0A5S3Y0J6"/>
<dbReference type="Pfam" id="PF03721">
    <property type="entry name" value="UDPG_MGDP_dh_N"/>
    <property type="match status" value="1"/>
</dbReference>
<reference evidence="2 3" key="1">
    <citation type="submission" date="2017-12" db="EMBL/GenBank/DDBJ databases">
        <authorList>
            <person name="Paulsen S."/>
            <person name="Gram L.K."/>
        </authorList>
    </citation>
    <scope>NUCLEOTIDE SEQUENCE [LARGE SCALE GENOMIC DNA]</scope>
    <source>
        <strain evidence="2 3">S2897</strain>
    </source>
</reference>
<dbReference type="PANTHER" id="PTHR43750:SF2">
    <property type="entry name" value="UDP-GLUCOSE 6-DEHYDROGENASE"/>
    <property type="match status" value="1"/>
</dbReference>
<name>A0A5S3Y0J6_9GAMM</name>